<dbReference type="EMBL" id="CAEY01001588">
    <property type="status" value="NOT_ANNOTATED_CDS"/>
    <property type="molecule type" value="Genomic_DNA"/>
</dbReference>
<protein>
    <recommendedName>
        <fullName evidence="3">Tudor domain-containing protein</fullName>
    </recommendedName>
</protein>
<gene>
    <name evidence="1" type="primary">107360678</name>
</gene>
<name>T1K5I5_TETUR</name>
<proteinExistence type="predicted"/>
<sequence>MNTVNSLKRPLPVPSDPLKLLICSNCKIDNVVLNLKTCGCLFCNSCDTRDKCISCNSALDQKIKLSFTKNLKCKYYEHNKCYNNAVYKCRCLPNCFVCSSCLNYIHRKRARESCVPELLTHGITTNEELCQLCKEFYVGFRMTSQPYSKICLDCKTNSNAVCTPIEETSDTKVDWNQFYKDFEQSSQNLSYKIQTIKAELVSNRLVSSIKKSKCEKVISDIQRCLYKYDVQYQVHFSSLEKQLDDFIKITNILKPDGKVKTILDLLKNKQLNFHGEPGKEQIINLVNYYQEKNSYNPRCPLAEQIKTFIIQNDSSRQHLLQFPLPLSFNSAKSDVSVQEIVDNGVKPFVILVEIPSTVNKRKKILEDIEKHQDKWVRKKKFAVNNIVVIFDADALSGPKYKRAKILERGDDMSKVFLLDFGFEIVVENSSVGKINEINIDGQKTCFLAQLTGSVNFKSYYDNQWHFISKIFQFQNEYPKAQHLHVID</sequence>
<evidence type="ECO:0008006" key="3">
    <source>
        <dbReference type="Google" id="ProtNLM"/>
    </source>
</evidence>
<dbReference type="Proteomes" id="UP000015104">
    <property type="component" value="Unassembled WGS sequence"/>
</dbReference>
<accession>T1K5I5</accession>
<reference evidence="1" key="2">
    <citation type="submission" date="2015-06" db="UniProtKB">
        <authorList>
            <consortium name="EnsemblMetazoa"/>
        </authorList>
    </citation>
    <scope>IDENTIFICATION</scope>
</reference>
<evidence type="ECO:0000313" key="1">
    <source>
        <dbReference type="EnsemblMetazoa" id="tetur05g06380.1"/>
    </source>
</evidence>
<dbReference type="EnsemblMetazoa" id="tetur05g06380.1">
    <property type="protein sequence ID" value="tetur05g06380.1"/>
    <property type="gene ID" value="tetur05g06380"/>
</dbReference>
<reference evidence="2" key="1">
    <citation type="submission" date="2011-08" db="EMBL/GenBank/DDBJ databases">
        <authorList>
            <person name="Rombauts S."/>
        </authorList>
    </citation>
    <scope>NUCLEOTIDE SEQUENCE</scope>
    <source>
        <strain evidence="2">London</strain>
    </source>
</reference>
<dbReference type="KEGG" id="tut:107360678"/>
<dbReference type="AlphaFoldDB" id="T1K5I5"/>
<dbReference type="HOGENOM" id="CLU_048952_0_0_1"/>
<keyword evidence="2" id="KW-1185">Reference proteome</keyword>
<organism evidence="1 2">
    <name type="scientific">Tetranychus urticae</name>
    <name type="common">Two-spotted spider mite</name>
    <dbReference type="NCBI Taxonomy" id="32264"/>
    <lineage>
        <taxon>Eukaryota</taxon>
        <taxon>Metazoa</taxon>
        <taxon>Ecdysozoa</taxon>
        <taxon>Arthropoda</taxon>
        <taxon>Chelicerata</taxon>
        <taxon>Arachnida</taxon>
        <taxon>Acari</taxon>
        <taxon>Acariformes</taxon>
        <taxon>Trombidiformes</taxon>
        <taxon>Prostigmata</taxon>
        <taxon>Eleutherengona</taxon>
        <taxon>Raphignathae</taxon>
        <taxon>Tetranychoidea</taxon>
        <taxon>Tetranychidae</taxon>
        <taxon>Tetranychus</taxon>
    </lineage>
</organism>
<evidence type="ECO:0000313" key="2">
    <source>
        <dbReference type="Proteomes" id="UP000015104"/>
    </source>
</evidence>